<dbReference type="AlphaFoldDB" id="A0A4U8YP63"/>
<sequence>MQVPEGYMKDMKGHLVPMEQVEELDLMRDDLVKEIVERAKATQKVLADFKGRAMADTAAFVQLSGEKYGVKIGGKKGNVTLHSFDGRYRVERAMADYIVFDERLQVAKELIDECIHEWTDGSRSEVKALVDHAFKTDSEGKVSTSRVLGLRQLKIEHPKWKKAMEAITDSMKVADTKPYLRVYERDEETEAYKPVALALAAV</sequence>
<protein>
    <submittedName>
        <fullName evidence="1">Bacteriophage b3 orf6</fullName>
    </submittedName>
</protein>
<evidence type="ECO:0000313" key="2">
    <source>
        <dbReference type="Proteomes" id="UP000507962"/>
    </source>
</evidence>
<gene>
    <name evidence="1" type="ORF">MSL71_36290</name>
</gene>
<keyword evidence="2" id="KW-1185">Reference proteome</keyword>
<dbReference type="Pfam" id="PF11363">
    <property type="entry name" value="DUF3164"/>
    <property type="match status" value="1"/>
</dbReference>
<evidence type="ECO:0000313" key="1">
    <source>
        <dbReference type="EMBL" id="VFQ45966.1"/>
    </source>
</evidence>
<dbReference type="RefSeq" id="WP_180143133.1">
    <property type="nucleotide sequence ID" value="NZ_CAADHO010000007.1"/>
</dbReference>
<name>A0A4U8YP63_9BACT</name>
<accession>A0A4U8YP63</accession>
<dbReference type="InterPro" id="IPR021505">
    <property type="entry name" value="Phage_B3_Orf6"/>
</dbReference>
<organism evidence="1 2">
    <name type="scientific">Desulfoluna butyratoxydans</name>
    <dbReference type="NCBI Taxonomy" id="231438"/>
    <lineage>
        <taxon>Bacteria</taxon>
        <taxon>Pseudomonadati</taxon>
        <taxon>Thermodesulfobacteriota</taxon>
        <taxon>Desulfobacteria</taxon>
        <taxon>Desulfobacterales</taxon>
        <taxon>Desulfolunaceae</taxon>
        <taxon>Desulfoluna</taxon>
    </lineage>
</organism>
<dbReference type="Proteomes" id="UP000507962">
    <property type="component" value="Unassembled WGS sequence"/>
</dbReference>
<reference evidence="1 2" key="1">
    <citation type="submission" date="2019-03" db="EMBL/GenBank/DDBJ databases">
        <authorList>
            <person name="Nijsse B."/>
        </authorList>
    </citation>
    <scope>NUCLEOTIDE SEQUENCE [LARGE SCALE GENOMIC DNA]</scope>
    <source>
        <strain evidence="1">Desulfoluna butyratoxydans MSL71</strain>
    </source>
</reference>
<proteinExistence type="predicted"/>
<dbReference type="EMBL" id="CAADHO010000007">
    <property type="protein sequence ID" value="VFQ45966.1"/>
    <property type="molecule type" value="Genomic_DNA"/>
</dbReference>